<dbReference type="Proteomes" id="UP000000430">
    <property type="component" value="Chromosome"/>
</dbReference>
<proteinExistence type="predicted"/>
<evidence type="ECO:0000313" key="1">
    <source>
        <dbReference type="EMBL" id="CAG67192.1"/>
    </source>
</evidence>
<sequence>MHLPMYLLKCNQIPLLIALCPVIGATTKSEYCRASDLKAWDSQL</sequence>
<accession>Q6FFG5</accession>
<gene>
    <name evidence="1" type="ordered locus">ACIAD0224</name>
</gene>
<reference evidence="1 2" key="1">
    <citation type="journal article" date="2004" name="Nucleic Acids Res.">
        <title>Unique features revealed by the genome sequence of Acinetobacter sp. ADP1, a versatile and naturally transformation competent bacterium.</title>
        <authorList>
            <person name="Barbe V."/>
            <person name="Vallenet D."/>
            <person name="Fonknechten N."/>
            <person name="Kreimeyer A."/>
            <person name="Oztas S."/>
            <person name="Labarre L."/>
            <person name="Cruveiller S."/>
            <person name="Robert C."/>
            <person name="Duprat S."/>
            <person name="Wincker P."/>
            <person name="Ornston L.N."/>
            <person name="Weissenbach J."/>
            <person name="Marliere P."/>
            <person name="Cohen G.N."/>
            <person name="Medigue C."/>
        </authorList>
    </citation>
    <scope>NUCLEOTIDE SEQUENCE [LARGE SCALE GENOMIC DNA]</scope>
    <source>
        <strain evidence="2">ATCC 33305 / BD413 / ADP1</strain>
    </source>
</reference>
<name>Q6FFG5_ACIAD</name>
<organism evidence="1 2">
    <name type="scientific">Acinetobacter baylyi (strain ATCC 33305 / BD413 / ADP1)</name>
    <dbReference type="NCBI Taxonomy" id="62977"/>
    <lineage>
        <taxon>Bacteria</taxon>
        <taxon>Pseudomonadati</taxon>
        <taxon>Pseudomonadota</taxon>
        <taxon>Gammaproteobacteria</taxon>
        <taxon>Moraxellales</taxon>
        <taxon>Moraxellaceae</taxon>
        <taxon>Acinetobacter</taxon>
    </lineage>
</organism>
<protein>
    <submittedName>
        <fullName evidence="1">Uncharacterized protein</fullName>
    </submittedName>
</protein>
<dbReference type="AlphaFoldDB" id="Q6FFG5"/>
<evidence type="ECO:0000313" key="2">
    <source>
        <dbReference type="Proteomes" id="UP000000430"/>
    </source>
</evidence>
<dbReference type="EMBL" id="CR543861">
    <property type="protein sequence ID" value="CAG67192.1"/>
    <property type="molecule type" value="Genomic_DNA"/>
</dbReference>
<dbReference type="HOGENOM" id="CLU_3211051_0_0_6"/>
<dbReference type="KEGG" id="aci:ACIAD0224"/>